<dbReference type="GO" id="GO:0008081">
    <property type="term" value="F:phosphoric diester hydrolase activity"/>
    <property type="evidence" value="ECO:0007669"/>
    <property type="project" value="TreeGrafter"/>
</dbReference>
<keyword evidence="4 6" id="KW-0460">Magnesium</keyword>
<dbReference type="EC" id="3.1.11.2" evidence="9"/>
<dbReference type="PANTHER" id="PTHR22748:SF6">
    <property type="entry name" value="DNA-(APURINIC OR APYRIMIDINIC SITE) ENDONUCLEASE"/>
    <property type="match status" value="1"/>
</dbReference>
<dbReference type="RefSeq" id="WP_222579202.1">
    <property type="nucleotide sequence ID" value="NZ_JAHVHU010000006.1"/>
</dbReference>
<gene>
    <name evidence="9" type="primary">xth</name>
    <name evidence="9" type="ORF">KUV50_06025</name>
</gene>
<feature type="active site" evidence="5">
    <location>
        <position position="108"/>
    </location>
</feature>
<proteinExistence type="inferred from homology"/>
<feature type="binding site" evidence="6">
    <location>
        <position position="7"/>
    </location>
    <ligand>
        <name>Mg(2+)</name>
        <dbReference type="ChEBI" id="CHEBI:18420"/>
        <label>1</label>
    </ligand>
</feature>
<dbReference type="SUPFAM" id="SSF56219">
    <property type="entry name" value="DNase I-like"/>
    <property type="match status" value="1"/>
</dbReference>
<feature type="active site" description="Proton acceptor" evidence="5">
    <location>
        <position position="246"/>
    </location>
</feature>
<evidence type="ECO:0000313" key="10">
    <source>
        <dbReference type="Proteomes" id="UP000753961"/>
    </source>
</evidence>
<dbReference type="PROSITE" id="PS51435">
    <property type="entry name" value="AP_NUCLEASE_F1_4"/>
    <property type="match status" value="1"/>
</dbReference>
<feature type="binding site" evidence="6">
    <location>
        <position position="150"/>
    </location>
    <ligand>
        <name>Mg(2+)</name>
        <dbReference type="ChEBI" id="CHEBI:18420"/>
        <label>1</label>
    </ligand>
</feature>
<evidence type="ECO:0000256" key="5">
    <source>
        <dbReference type="PIRSR" id="PIRSR604808-1"/>
    </source>
</evidence>
<feature type="domain" description="Endonuclease/exonuclease/phosphatase" evidence="8">
    <location>
        <begin position="4"/>
        <end position="246"/>
    </location>
</feature>
<dbReference type="NCBIfam" id="TIGR00195">
    <property type="entry name" value="exoDNase_III"/>
    <property type="match status" value="1"/>
</dbReference>
<dbReference type="GO" id="GO:0046872">
    <property type="term" value="F:metal ion binding"/>
    <property type="evidence" value="ECO:0007669"/>
    <property type="project" value="UniProtKB-KW"/>
</dbReference>
<evidence type="ECO:0000256" key="7">
    <source>
        <dbReference type="PIRSR" id="PIRSR604808-3"/>
    </source>
</evidence>
<dbReference type="InterPro" id="IPR005135">
    <property type="entry name" value="Endo/exonuclease/phosphatase"/>
</dbReference>
<reference evidence="9" key="1">
    <citation type="submission" date="2021-06" db="EMBL/GenBank/DDBJ databases">
        <title>44 bacteria genomes isolated from Dapeng, Shenzhen.</title>
        <authorList>
            <person name="Zheng W."/>
            <person name="Yu S."/>
            <person name="Huang Y."/>
        </authorList>
    </citation>
    <scope>NUCLEOTIDE SEQUENCE</scope>
    <source>
        <strain evidence="9">DP5N28-2</strain>
    </source>
</reference>
<keyword evidence="6" id="KW-0464">Manganese</keyword>
<evidence type="ECO:0000256" key="2">
    <source>
        <dbReference type="ARBA" id="ARBA00022723"/>
    </source>
</evidence>
<dbReference type="InterPro" id="IPR020847">
    <property type="entry name" value="AP_endonuclease_F1_BS"/>
</dbReference>
<keyword evidence="10" id="KW-1185">Reference proteome</keyword>
<dbReference type="InterPro" id="IPR036691">
    <property type="entry name" value="Endo/exonu/phosph_ase_sf"/>
</dbReference>
<dbReference type="NCBIfam" id="TIGR00633">
    <property type="entry name" value="xth"/>
    <property type="match status" value="1"/>
</dbReference>
<dbReference type="GO" id="GO:0008311">
    <property type="term" value="F:double-stranded DNA 3'-5' DNA exonuclease activity"/>
    <property type="evidence" value="ECO:0007669"/>
    <property type="project" value="UniProtKB-EC"/>
</dbReference>
<organism evidence="9 10">
    <name type="scientific">Membranihabitans marinus</name>
    <dbReference type="NCBI Taxonomy" id="1227546"/>
    <lineage>
        <taxon>Bacteria</taxon>
        <taxon>Pseudomonadati</taxon>
        <taxon>Bacteroidota</taxon>
        <taxon>Saprospiria</taxon>
        <taxon>Saprospirales</taxon>
        <taxon>Saprospiraceae</taxon>
        <taxon>Membranihabitans</taxon>
    </lineage>
</organism>
<comment type="caution">
    <text evidence="9">The sequence shown here is derived from an EMBL/GenBank/DDBJ whole genome shotgun (WGS) entry which is preliminary data.</text>
</comment>
<evidence type="ECO:0000256" key="6">
    <source>
        <dbReference type="PIRSR" id="PIRSR604808-2"/>
    </source>
</evidence>
<dbReference type="PANTHER" id="PTHR22748">
    <property type="entry name" value="AP ENDONUCLEASE"/>
    <property type="match status" value="1"/>
</dbReference>
<accession>A0A953HTN2</accession>
<feature type="binding site" evidence="6">
    <location>
        <position position="246"/>
    </location>
    <ligand>
        <name>Mg(2+)</name>
        <dbReference type="ChEBI" id="CHEBI:18420"/>
        <label>1</label>
    </ligand>
</feature>
<dbReference type="EMBL" id="JAHVHU010000006">
    <property type="protein sequence ID" value="MBY5957678.1"/>
    <property type="molecule type" value="Genomic_DNA"/>
</dbReference>
<protein>
    <submittedName>
        <fullName evidence="9">Exodeoxyribonuclease III</fullName>
        <ecNumber evidence="9">3.1.11.2</ecNumber>
    </submittedName>
</protein>
<dbReference type="Proteomes" id="UP000753961">
    <property type="component" value="Unassembled WGS sequence"/>
</dbReference>
<dbReference type="GO" id="GO:0003677">
    <property type="term" value="F:DNA binding"/>
    <property type="evidence" value="ECO:0007669"/>
    <property type="project" value="InterPro"/>
</dbReference>
<feature type="site" description="Transition state stabilizer" evidence="7">
    <location>
        <position position="150"/>
    </location>
</feature>
<dbReference type="InterPro" id="IPR004808">
    <property type="entry name" value="AP_endonuc_1"/>
</dbReference>
<feature type="binding site" evidence="6">
    <location>
        <position position="148"/>
    </location>
    <ligand>
        <name>Mg(2+)</name>
        <dbReference type="ChEBI" id="CHEBI:18420"/>
        <label>1</label>
    </ligand>
</feature>
<dbReference type="GO" id="GO:0006284">
    <property type="term" value="P:base-excision repair"/>
    <property type="evidence" value="ECO:0007669"/>
    <property type="project" value="TreeGrafter"/>
</dbReference>
<dbReference type="GO" id="GO:0003906">
    <property type="term" value="F:DNA-(apurinic or apyrimidinic site) endonuclease activity"/>
    <property type="evidence" value="ECO:0007669"/>
    <property type="project" value="TreeGrafter"/>
</dbReference>
<keyword evidence="3 9" id="KW-0378">Hydrolase</keyword>
<comment type="similarity">
    <text evidence="1">Belongs to the DNA repair enzymes AP/ExoA family.</text>
</comment>
<feature type="site" description="Interaction with DNA substrate" evidence="7">
    <location>
        <position position="246"/>
    </location>
</feature>
<evidence type="ECO:0000256" key="4">
    <source>
        <dbReference type="ARBA" id="ARBA00022842"/>
    </source>
</evidence>
<dbReference type="CDD" id="cd09087">
    <property type="entry name" value="Ape1-like_AP-endo"/>
    <property type="match status" value="1"/>
</dbReference>
<dbReference type="Gene3D" id="3.60.10.10">
    <property type="entry name" value="Endonuclease/exonuclease/phosphatase"/>
    <property type="match status" value="1"/>
</dbReference>
<dbReference type="PROSITE" id="PS00726">
    <property type="entry name" value="AP_NUCLEASE_F1_1"/>
    <property type="match status" value="1"/>
</dbReference>
<sequence length="253" mass="29626">MRIITWNVNGVRAAMRKGFEEKLKELDADIICLQETKAQDDQVAKALKDIPDYHIYYNSAVRKGYSGTCILSRIEPNNVTPDIDMEEHDQEGRVQWASYDDFNLVNVYVPNSGSKLKRLDYRAMWDKDFANYLQRILQSEKPMILTGDLNVAHQEIDLANPKSNYNKSAGFTQVEIDGFKRLLDMGFYDQYRDLYPDKQEYTFWNQRFRARERNVGWRIDYFMISEQLKQMDPDVGILGEIYGSDHCPVVLSF</sequence>
<feature type="binding site" evidence="6">
    <location>
        <position position="245"/>
    </location>
    <ligand>
        <name>Mg(2+)</name>
        <dbReference type="ChEBI" id="CHEBI:18420"/>
        <label>1</label>
    </ligand>
</feature>
<dbReference type="AlphaFoldDB" id="A0A953HTN2"/>
<evidence type="ECO:0000256" key="1">
    <source>
        <dbReference type="ARBA" id="ARBA00007092"/>
    </source>
</evidence>
<evidence type="ECO:0000313" key="9">
    <source>
        <dbReference type="EMBL" id="MBY5957678.1"/>
    </source>
</evidence>
<dbReference type="Pfam" id="PF03372">
    <property type="entry name" value="Exo_endo_phos"/>
    <property type="match status" value="1"/>
</dbReference>
<keyword evidence="2 6" id="KW-0479">Metal-binding</keyword>
<name>A0A953HTN2_9BACT</name>
<evidence type="ECO:0000256" key="3">
    <source>
        <dbReference type="ARBA" id="ARBA00022801"/>
    </source>
</evidence>
<feature type="active site" description="Proton donor/acceptor" evidence="5">
    <location>
        <position position="148"/>
    </location>
</feature>
<feature type="site" description="Important for catalytic activity" evidence="7">
    <location>
        <position position="220"/>
    </location>
</feature>
<feature type="binding site" evidence="6">
    <location>
        <position position="35"/>
    </location>
    <ligand>
        <name>Mg(2+)</name>
        <dbReference type="ChEBI" id="CHEBI:18420"/>
        <label>1</label>
    </ligand>
</feature>
<evidence type="ECO:0000259" key="8">
    <source>
        <dbReference type="Pfam" id="PF03372"/>
    </source>
</evidence>
<comment type="cofactor">
    <cofactor evidence="6">
        <name>Mg(2+)</name>
        <dbReference type="ChEBI" id="CHEBI:18420"/>
    </cofactor>
    <cofactor evidence="6">
        <name>Mn(2+)</name>
        <dbReference type="ChEBI" id="CHEBI:29035"/>
    </cofactor>
    <text evidence="6">Probably binds two magnesium or manganese ions per subunit.</text>
</comment>